<reference evidence="3" key="1">
    <citation type="submission" date="2022-11" db="EMBL/GenBank/DDBJ databases">
        <title>Pseudomonas triclosanedens sp. nov., a triclosan degrader isolated from activated sludge.</title>
        <authorList>
            <person name="Yin Y."/>
            <person name="Lu Z."/>
        </authorList>
    </citation>
    <scope>NUCLEOTIDE SEQUENCE</scope>
    <source>
        <strain evidence="3">ZM23</strain>
    </source>
</reference>
<dbReference type="Pfam" id="PF05618">
    <property type="entry name" value="Zn_protease"/>
    <property type="match status" value="1"/>
</dbReference>
<proteinExistence type="predicted"/>
<dbReference type="Gene3D" id="2.40.70.10">
    <property type="entry name" value="Acid Proteases"/>
    <property type="match status" value="1"/>
</dbReference>
<dbReference type="RefSeq" id="WP_254470124.1">
    <property type="nucleotide sequence ID" value="NZ_CP113432.1"/>
</dbReference>
<name>A0ABY6ZZY3_9PSED</name>
<evidence type="ECO:0000313" key="4">
    <source>
        <dbReference type="Proteomes" id="UP001163624"/>
    </source>
</evidence>
<feature type="chain" id="PRO_5046211549" evidence="1">
    <location>
        <begin position="24"/>
        <end position="176"/>
    </location>
</feature>
<feature type="signal peptide" evidence="1">
    <location>
        <begin position="1"/>
        <end position="23"/>
    </location>
</feature>
<keyword evidence="4" id="KW-1185">Reference proteome</keyword>
<accession>A0ABY6ZZY3</accession>
<dbReference type="SUPFAM" id="SSF50630">
    <property type="entry name" value="Acid proteases"/>
    <property type="match status" value="1"/>
</dbReference>
<feature type="domain" description="Retropepsin-like aspartic endopeptidase" evidence="2">
    <location>
        <begin position="37"/>
        <end position="171"/>
    </location>
</feature>
<evidence type="ECO:0000313" key="3">
    <source>
        <dbReference type="EMBL" id="WAI50167.1"/>
    </source>
</evidence>
<dbReference type="PANTHER" id="PTHR38037:SF2">
    <property type="entry name" value="ATP-DEPENDENT ZINC PROTEASE DOMAIN-CONTAINING PROTEIN-RELATED"/>
    <property type="match status" value="1"/>
</dbReference>
<organism evidence="3 4">
    <name type="scientific">Pseudomonas triclosanedens</name>
    <dbReference type="NCBI Taxonomy" id="2961893"/>
    <lineage>
        <taxon>Bacteria</taxon>
        <taxon>Pseudomonadati</taxon>
        <taxon>Pseudomonadota</taxon>
        <taxon>Gammaproteobacteria</taxon>
        <taxon>Pseudomonadales</taxon>
        <taxon>Pseudomonadaceae</taxon>
        <taxon>Pseudomonas</taxon>
    </lineage>
</organism>
<dbReference type="InterPro" id="IPR021109">
    <property type="entry name" value="Peptidase_aspartic_dom_sf"/>
</dbReference>
<evidence type="ECO:0000256" key="1">
    <source>
        <dbReference type="SAM" id="SignalP"/>
    </source>
</evidence>
<dbReference type="Proteomes" id="UP001163624">
    <property type="component" value="Chromosome"/>
</dbReference>
<dbReference type="PANTHER" id="PTHR38037">
    <property type="entry name" value="ZN_PROTEASE DOMAIN-CONTAINING PROTEIN"/>
    <property type="match status" value="1"/>
</dbReference>
<protein>
    <submittedName>
        <fullName evidence="3">RimK/LysX family protein</fullName>
    </submittedName>
</protein>
<dbReference type="EMBL" id="CP113432">
    <property type="protein sequence ID" value="WAI50167.1"/>
    <property type="molecule type" value="Genomic_DNA"/>
</dbReference>
<keyword evidence="1" id="KW-0732">Signal</keyword>
<gene>
    <name evidence="3" type="ORF">OU419_02545</name>
</gene>
<evidence type="ECO:0000259" key="2">
    <source>
        <dbReference type="Pfam" id="PF05618"/>
    </source>
</evidence>
<dbReference type="InterPro" id="IPR008503">
    <property type="entry name" value="Asp_endopeptidase"/>
</dbReference>
<sequence length="176" mass="19390">MPSPCSRLLIACLLASGATGVFAADTPAPTSAQPTTWGWVETLKLMPEDAALKAKLDTGAQTSTMDARNITRIKKNGERWVQYDVMVTDPTTGKEVRLPFERRVERVLKFKTAAGLERSPVVLMDVCLGGKVYREQFSLRDRQTLDYPVLLGRRTLEHLGPVDASKTQTATPTCKP</sequence>